<dbReference type="EMBL" id="WMIF01000001">
    <property type="protein sequence ID" value="MTH33297.1"/>
    <property type="molecule type" value="Genomic_DNA"/>
</dbReference>
<dbReference type="OrthoDB" id="7875456at2"/>
<dbReference type="PROSITE" id="PS51257">
    <property type="entry name" value="PROKAR_LIPOPROTEIN"/>
    <property type="match status" value="1"/>
</dbReference>
<accession>A0A844H450</accession>
<name>A0A844H450_9RHOB</name>
<keyword evidence="2" id="KW-1185">Reference proteome</keyword>
<organism evidence="1 2">
    <name type="scientific">Paracoccus limosus</name>
    <dbReference type="NCBI Taxonomy" id="913252"/>
    <lineage>
        <taxon>Bacteria</taxon>
        <taxon>Pseudomonadati</taxon>
        <taxon>Pseudomonadota</taxon>
        <taxon>Alphaproteobacteria</taxon>
        <taxon>Rhodobacterales</taxon>
        <taxon>Paracoccaceae</taxon>
        <taxon>Paracoccus</taxon>
    </lineage>
</organism>
<dbReference type="AlphaFoldDB" id="A0A844H450"/>
<reference evidence="1 2" key="1">
    <citation type="submission" date="2019-11" db="EMBL/GenBank/DDBJ databases">
        <authorList>
            <person name="Dong K."/>
        </authorList>
    </citation>
    <scope>NUCLEOTIDE SEQUENCE [LARGE SCALE GENOMIC DNA]</scope>
    <source>
        <strain evidence="1 2">JCM 17370</strain>
    </source>
</reference>
<protein>
    <submittedName>
        <fullName evidence="1">Uncharacterized protein</fullName>
    </submittedName>
</protein>
<dbReference type="Proteomes" id="UP000442533">
    <property type="component" value="Unassembled WGS sequence"/>
</dbReference>
<dbReference type="RefSeq" id="WP_155062862.1">
    <property type="nucleotide sequence ID" value="NZ_WMIF01000001.1"/>
</dbReference>
<comment type="caution">
    <text evidence="1">The sequence shown here is derived from an EMBL/GenBank/DDBJ whole genome shotgun (WGS) entry which is preliminary data.</text>
</comment>
<gene>
    <name evidence="1" type="ORF">GL279_01650</name>
</gene>
<evidence type="ECO:0000313" key="1">
    <source>
        <dbReference type="EMBL" id="MTH33297.1"/>
    </source>
</evidence>
<evidence type="ECO:0000313" key="2">
    <source>
        <dbReference type="Proteomes" id="UP000442533"/>
    </source>
</evidence>
<proteinExistence type="predicted"/>
<sequence>MTRNIALGLPLVLIVAACGTPQEQCISRNTSEYRTVSRLLAEVEGNLARGYAWQERQVTRPEWDDCPTVVRGRDGKSAVTYRPCLRNTVDTERYRVPIDPAAETRKRDYLAARKAKLAKSAVVAMDACKAAYPEKQK</sequence>